<dbReference type="GO" id="GO:0016887">
    <property type="term" value="F:ATP hydrolysis activity"/>
    <property type="evidence" value="ECO:0007669"/>
    <property type="project" value="InterPro"/>
</dbReference>
<dbReference type="SFLD" id="SFLDF00027">
    <property type="entry name" value="p-type_atpase"/>
    <property type="match status" value="1"/>
</dbReference>
<keyword evidence="4 15" id="KW-1003">Cell membrane</keyword>
<dbReference type="Pfam" id="PF00702">
    <property type="entry name" value="Hydrolase"/>
    <property type="match status" value="1"/>
</dbReference>
<evidence type="ECO:0000256" key="15">
    <source>
        <dbReference type="RuleBase" id="RU362081"/>
    </source>
</evidence>
<dbReference type="InterPro" id="IPR006121">
    <property type="entry name" value="HMA_dom"/>
</dbReference>
<evidence type="ECO:0000256" key="11">
    <source>
        <dbReference type="ARBA" id="ARBA00022967"/>
    </source>
</evidence>
<keyword evidence="12 15" id="KW-1133">Transmembrane helix</keyword>
<keyword evidence="3" id="KW-0813">Transport</keyword>
<dbReference type="GO" id="GO:0005507">
    <property type="term" value="F:copper ion binding"/>
    <property type="evidence" value="ECO:0007669"/>
    <property type="project" value="TreeGrafter"/>
</dbReference>
<evidence type="ECO:0000256" key="4">
    <source>
        <dbReference type="ARBA" id="ARBA00022475"/>
    </source>
</evidence>
<evidence type="ECO:0000259" key="17">
    <source>
        <dbReference type="PROSITE" id="PS50846"/>
    </source>
</evidence>
<dbReference type="GO" id="GO:0055070">
    <property type="term" value="P:copper ion homeostasis"/>
    <property type="evidence" value="ECO:0007669"/>
    <property type="project" value="TreeGrafter"/>
</dbReference>
<keyword evidence="10" id="KW-0460">Magnesium</keyword>
<accession>A0A543LIS9</accession>
<evidence type="ECO:0000256" key="3">
    <source>
        <dbReference type="ARBA" id="ARBA00022448"/>
    </source>
</evidence>
<dbReference type="Gene3D" id="2.70.150.10">
    <property type="entry name" value="Calcium-transporting ATPase, cytoplasmic transduction domain A"/>
    <property type="match status" value="1"/>
</dbReference>
<keyword evidence="13" id="KW-0406">Ion transport</keyword>
<comment type="similarity">
    <text evidence="2 15">Belongs to the cation transport ATPase (P-type) (TC 3.A.3) family. Type IB subfamily.</text>
</comment>
<dbReference type="InterPro" id="IPR027256">
    <property type="entry name" value="P-typ_ATPase_IB"/>
</dbReference>
<dbReference type="PANTHER" id="PTHR43520">
    <property type="entry name" value="ATP7, ISOFORM B"/>
    <property type="match status" value="1"/>
</dbReference>
<dbReference type="Proteomes" id="UP000316993">
    <property type="component" value="Unassembled WGS sequence"/>
</dbReference>
<feature type="transmembrane region" description="Helical" evidence="15">
    <location>
        <begin position="403"/>
        <end position="423"/>
    </location>
</feature>
<dbReference type="InterPro" id="IPR023214">
    <property type="entry name" value="HAD_sf"/>
</dbReference>
<dbReference type="InterPro" id="IPR023298">
    <property type="entry name" value="ATPase_P-typ_TM_dom_sf"/>
</dbReference>
<feature type="transmembrane region" description="Helical" evidence="15">
    <location>
        <begin position="149"/>
        <end position="168"/>
    </location>
</feature>
<keyword evidence="14 15" id="KW-0472">Membrane</keyword>
<dbReference type="SFLD" id="SFLDG00002">
    <property type="entry name" value="C1.7:_P-type_atpase_like"/>
    <property type="match status" value="1"/>
</dbReference>
<protein>
    <submittedName>
        <fullName evidence="18">Cu2+-exporting ATPase</fullName>
    </submittedName>
</protein>
<dbReference type="PRINTS" id="PR00119">
    <property type="entry name" value="CATATPASE"/>
</dbReference>
<evidence type="ECO:0000313" key="18">
    <source>
        <dbReference type="EMBL" id="TQN07233.1"/>
    </source>
</evidence>
<sequence>MSMFRSGAPEIPVAPVVGASEAAVDPAAVSLLDDPQEWLGFGRPCTPSGSALDASAVADPASSTWDSHVVLDGMHCAACALTIEDALKSVPGVLQADVSAATRRARVVWQPGRVLPSQWMAAVRSAGYRAVPAMDAFVRGQRLVESRRALWRWLVAGFCMMQVMMYAWPAYVAQPGDLSQEMETLLRWASWVISLPVVFFACGPFFTSALRDVRQRQVSMDLPVALGMGITFVVSTAGTFDPNGIFGREVYFDSLTMFVFFLLTGRWLELRLRDRTAGALEAVLNRLPDSVERLGADGAFTRVAVRRLVVGDTVRVLPGEAFPADGTILKGSTQADEALLTGESTPVHKPEGSAVTAGSYNLQSSVEVRVECVGAQTRFAQIVALMESAGLQKPRLAQLADRIAKPFLVAVLLAAFAAAAWWWPKDPGHALMVAVAVLIVTCPCALSLATPVAMLTAAGTLARQGVLVRNLQGLEALAQIDTVVFDKTGTLTRDAMALHTVRLAGGDLDRASALSLAAALARQSLHPASRALVEAAGADDGRWLVSHLEEQAGLGLSADVQDRTGQCPPRRVRLGSAIHAGVVAREAGATEFAEDADGAALWVVLAEERGQPGHAQTLEMARFGLVEDLRAEAAMVVRALADAGLSVQMLSGDRPEAVQRVAAQAGITEARGACTPQDKLAALQSLQAQGHRVAMVGDGLNDGPVMAGAHVSFAFGRAVPLARSRADFVVLRDSLTQVPQAVLLARKTLQIVRQNLWWAAGYNALCVPLAVVGWMPAWLAGLGMALSSLLVVLNAARLSKGLPEAPGGAHGDPSPSISQAAGGSSAAVSSFQTAEPA</sequence>
<keyword evidence="7 15" id="KW-0479">Metal-binding</keyword>
<dbReference type="Pfam" id="PF00403">
    <property type="entry name" value="HMA"/>
    <property type="match status" value="1"/>
</dbReference>
<feature type="transmembrane region" description="Helical" evidence="15">
    <location>
        <begin position="756"/>
        <end position="772"/>
    </location>
</feature>
<dbReference type="AlphaFoldDB" id="A0A543LIS9"/>
<dbReference type="InterPro" id="IPR059000">
    <property type="entry name" value="ATPase_P-type_domA"/>
</dbReference>
<dbReference type="EMBL" id="VFPV01000001">
    <property type="protein sequence ID" value="TQN07233.1"/>
    <property type="molecule type" value="Genomic_DNA"/>
</dbReference>
<dbReference type="PROSITE" id="PS50846">
    <property type="entry name" value="HMA_2"/>
    <property type="match status" value="1"/>
</dbReference>
<feature type="transmembrane region" description="Helical" evidence="15">
    <location>
        <begin position="250"/>
        <end position="268"/>
    </location>
</feature>
<evidence type="ECO:0000256" key="13">
    <source>
        <dbReference type="ARBA" id="ARBA00023065"/>
    </source>
</evidence>
<keyword evidence="8 15" id="KW-0547">Nucleotide-binding</keyword>
<feature type="compositionally biased region" description="Low complexity" evidence="16">
    <location>
        <begin position="813"/>
        <end position="830"/>
    </location>
</feature>
<keyword evidence="6 15" id="KW-0812">Transmembrane</keyword>
<dbReference type="InterPro" id="IPR008250">
    <property type="entry name" value="ATPase_P-typ_transduc_dom_A_sf"/>
</dbReference>
<feature type="transmembrane region" description="Helical" evidence="15">
    <location>
        <begin position="218"/>
        <end position="238"/>
    </location>
</feature>
<reference evidence="18 19" key="1">
    <citation type="submission" date="2019-06" db="EMBL/GenBank/DDBJ databases">
        <title>Genomic Encyclopedia of Archaeal and Bacterial Type Strains, Phase II (KMG-II): from individual species to whole genera.</title>
        <authorList>
            <person name="Goeker M."/>
        </authorList>
    </citation>
    <scope>NUCLEOTIDE SEQUENCE [LARGE SCALE GENOMIC DNA]</scope>
    <source>
        <strain evidence="18 19">DSM 7270</strain>
    </source>
</reference>
<evidence type="ECO:0000256" key="7">
    <source>
        <dbReference type="ARBA" id="ARBA00022723"/>
    </source>
</evidence>
<dbReference type="SUPFAM" id="SSF56784">
    <property type="entry name" value="HAD-like"/>
    <property type="match status" value="1"/>
</dbReference>
<dbReference type="InterPro" id="IPR036163">
    <property type="entry name" value="HMA_dom_sf"/>
</dbReference>
<evidence type="ECO:0000256" key="12">
    <source>
        <dbReference type="ARBA" id="ARBA00022989"/>
    </source>
</evidence>
<gene>
    <name evidence="18" type="ORF">BDD18_0328</name>
</gene>
<evidence type="ECO:0000256" key="9">
    <source>
        <dbReference type="ARBA" id="ARBA00022840"/>
    </source>
</evidence>
<feature type="domain" description="HMA" evidence="17">
    <location>
        <begin position="65"/>
        <end position="131"/>
    </location>
</feature>
<dbReference type="InterPro" id="IPR044492">
    <property type="entry name" value="P_typ_ATPase_HD_dom"/>
</dbReference>
<dbReference type="SUPFAM" id="SSF81665">
    <property type="entry name" value="Calcium ATPase, transmembrane domain M"/>
    <property type="match status" value="1"/>
</dbReference>
<keyword evidence="9 15" id="KW-0067">ATP-binding</keyword>
<dbReference type="Gene3D" id="3.40.1110.10">
    <property type="entry name" value="Calcium-transporting ATPase, cytoplasmic domain N"/>
    <property type="match status" value="1"/>
</dbReference>
<dbReference type="InterPro" id="IPR001757">
    <property type="entry name" value="P_typ_ATPase"/>
</dbReference>
<dbReference type="SFLD" id="SFLDS00003">
    <property type="entry name" value="Haloacid_Dehalogenase"/>
    <property type="match status" value="1"/>
</dbReference>
<dbReference type="SUPFAM" id="SSF55008">
    <property type="entry name" value="HMA, heavy metal-associated domain"/>
    <property type="match status" value="1"/>
</dbReference>
<evidence type="ECO:0000256" key="14">
    <source>
        <dbReference type="ARBA" id="ARBA00023136"/>
    </source>
</evidence>
<dbReference type="InterPro" id="IPR018303">
    <property type="entry name" value="ATPase_P-typ_P_site"/>
</dbReference>
<evidence type="ECO:0000256" key="5">
    <source>
        <dbReference type="ARBA" id="ARBA00022553"/>
    </source>
</evidence>
<dbReference type="SUPFAM" id="SSF81653">
    <property type="entry name" value="Calcium ATPase, transduction domain A"/>
    <property type="match status" value="1"/>
</dbReference>
<feature type="transmembrane region" description="Helical" evidence="15">
    <location>
        <begin position="429"/>
        <end position="462"/>
    </location>
</feature>
<comment type="subcellular location">
    <subcellularLocation>
        <location evidence="1">Cell membrane</location>
        <topology evidence="1">Multi-pass membrane protein</topology>
    </subcellularLocation>
</comment>
<dbReference type="Pfam" id="PF00122">
    <property type="entry name" value="E1-E2_ATPase"/>
    <property type="match status" value="1"/>
</dbReference>
<evidence type="ECO:0000256" key="10">
    <source>
        <dbReference type="ARBA" id="ARBA00022842"/>
    </source>
</evidence>
<dbReference type="GO" id="GO:0005886">
    <property type="term" value="C:plasma membrane"/>
    <property type="evidence" value="ECO:0007669"/>
    <property type="project" value="UniProtKB-SubCell"/>
</dbReference>
<proteinExistence type="inferred from homology"/>
<dbReference type="SUPFAM" id="SSF81660">
    <property type="entry name" value="Metal cation-transporting ATPase, ATP-binding domain N"/>
    <property type="match status" value="1"/>
</dbReference>
<keyword evidence="11" id="KW-1278">Translocase</keyword>
<organism evidence="18 19">
    <name type="scientific">Acidovorax temperans</name>
    <dbReference type="NCBI Taxonomy" id="80878"/>
    <lineage>
        <taxon>Bacteria</taxon>
        <taxon>Pseudomonadati</taxon>
        <taxon>Pseudomonadota</taxon>
        <taxon>Betaproteobacteria</taxon>
        <taxon>Burkholderiales</taxon>
        <taxon>Comamonadaceae</taxon>
        <taxon>Acidovorax</taxon>
    </lineage>
</organism>
<evidence type="ECO:0000256" key="16">
    <source>
        <dbReference type="SAM" id="MobiDB-lite"/>
    </source>
</evidence>
<keyword evidence="5" id="KW-0597">Phosphoprotein</keyword>
<evidence type="ECO:0000256" key="1">
    <source>
        <dbReference type="ARBA" id="ARBA00004651"/>
    </source>
</evidence>
<dbReference type="NCBIfam" id="TIGR01525">
    <property type="entry name" value="ATPase-IB_hvy"/>
    <property type="match status" value="1"/>
</dbReference>
<feature type="transmembrane region" description="Helical" evidence="15">
    <location>
        <begin position="188"/>
        <end position="206"/>
    </location>
</feature>
<dbReference type="RefSeq" id="WP_244938960.1">
    <property type="nucleotide sequence ID" value="NZ_VFPV01000001.1"/>
</dbReference>
<dbReference type="CDD" id="cd02079">
    <property type="entry name" value="P-type_ATPase_HM"/>
    <property type="match status" value="1"/>
</dbReference>
<evidence type="ECO:0000256" key="6">
    <source>
        <dbReference type="ARBA" id="ARBA00022692"/>
    </source>
</evidence>
<dbReference type="InterPro" id="IPR036412">
    <property type="entry name" value="HAD-like_sf"/>
</dbReference>
<comment type="caution">
    <text evidence="18">The sequence shown here is derived from an EMBL/GenBank/DDBJ whole genome shotgun (WGS) entry which is preliminary data.</text>
</comment>
<dbReference type="NCBIfam" id="TIGR01494">
    <property type="entry name" value="ATPase_P-type"/>
    <property type="match status" value="2"/>
</dbReference>
<evidence type="ECO:0000256" key="2">
    <source>
        <dbReference type="ARBA" id="ARBA00006024"/>
    </source>
</evidence>
<feature type="region of interest" description="Disordered" evidence="16">
    <location>
        <begin position="804"/>
        <end position="837"/>
    </location>
</feature>
<evidence type="ECO:0000256" key="8">
    <source>
        <dbReference type="ARBA" id="ARBA00022741"/>
    </source>
</evidence>
<dbReference type="PANTHER" id="PTHR43520:SF5">
    <property type="entry name" value="CATION-TRANSPORTING P-TYPE ATPASE-RELATED"/>
    <property type="match status" value="1"/>
</dbReference>
<dbReference type="Gene3D" id="3.40.50.1000">
    <property type="entry name" value="HAD superfamily/HAD-like"/>
    <property type="match status" value="1"/>
</dbReference>
<evidence type="ECO:0000313" key="19">
    <source>
        <dbReference type="Proteomes" id="UP000316993"/>
    </source>
</evidence>
<dbReference type="GO" id="GO:0043682">
    <property type="term" value="F:P-type divalent copper transporter activity"/>
    <property type="evidence" value="ECO:0007669"/>
    <property type="project" value="TreeGrafter"/>
</dbReference>
<dbReference type="InterPro" id="IPR023299">
    <property type="entry name" value="ATPase_P-typ_cyto_dom_N"/>
</dbReference>
<dbReference type="Gene3D" id="3.30.70.100">
    <property type="match status" value="1"/>
</dbReference>
<dbReference type="GO" id="GO:0005524">
    <property type="term" value="F:ATP binding"/>
    <property type="evidence" value="ECO:0007669"/>
    <property type="project" value="UniProtKB-UniRule"/>
</dbReference>
<name>A0A543LIS9_9BURK</name>
<dbReference type="CDD" id="cd00371">
    <property type="entry name" value="HMA"/>
    <property type="match status" value="1"/>
</dbReference>
<dbReference type="PROSITE" id="PS00154">
    <property type="entry name" value="ATPASE_E1_E2"/>
    <property type="match status" value="1"/>
</dbReference>